<dbReference type="Proteomes" id="UP001530315">
    <property type="component" value="Unassembled WGS sequence"/>
</dbReference>
<evidence type="ECO:0000256" key="2">
    <source>
        <dbReference type="SAM" id="MobiDB-lite"/>
    </source>
</evidence>
<evidence type="ECO:0000313" key="3">
    <source>
        <dbReference type="EMBL" id="KAL3774956.1"/>
    </source>
</evidence>
<accession>A0ABD3NJ58</accession>
<feature type="coiled-coil region" evidence="1">
    <location>
        <begin position="109"/>
        <end position="378"/>
    </location>
</feature>
<evidence type="ECO:0008006" key="5">
    <source>
        <dbReference type="Google" id="ProtNLM"/>
    </source>
</evidence>
<dbReference type="AlphaFoldDB" id="A0ABD3NJ58"/>
<dbReference type="EMBL" id="JALLAZ020001439">
    <property type="protein sequence ID" value="KAL3774956.1"/>
    <property type="molecule type" value="Genomic_DNA"/>
</dbReference>
<organism evidence="3 4">
    <name type="scientific">Stephanodiscus triporus</name>
    <dbReference type="NCBI Taxonomy" id="2934178"/>
    <lineage>
        <taxon>Eukaryota</taxon>
        <taxon>Sar</taxon>
        <taxon>Stramenopiles</taxon>
        <taxon>Ochrophyta</taxon>
        <taxon>Bacillariophyta</taxon>
        <taxon>Coscinodiscophyceae</taxon>
        <taxon>Thalassiosirophycidae</taxon>
        <taxon>Stephanodiscales</taxon>
        <taxon>Stephanodiscaceae</taxon>
        <taxon>Stephanodiscus</taxon>
    </lineage>
</organism>
<gene>
    <name evidence="3" type="ORF">ACHAW5_007455</name>
</gene>
<keyword evidence="4" id="KW-1185">Reference proteome</keyword>
<evidence type="ECO:0000256" key="1">
    <source>
        <dbReference type="SAM" id="Coils"/>
    </source>
</evidence>
<reference evidence="3 4" key="1">
    <citation type="submission" date="2024-10" db="EMBL/GenBank/DDBJ databases">
        <title>Updated reference genomes for cyclostephanoid diatoms.</title>
        <authorList>
            <person name="Roberts W.R."/>
            <person name="Alverson A.J."/>
        </authorList>
    </citation>
    <scope>NUCLEOTIDE SEQUENCE [LARGE SCALE GENOMIC DNA]</scope>
    <source>
        <strain evidence="3 4">AJA276-08</strain>
    </source>
</reference>
<proteinExistence type="predicted"/>
<name>A0ABD3NJ58_9STRA</name>
<keyword evidence="1" id="KW-0175">Coiled coil</keyword>
<comment type="caution">
    <text evidence="3">The sequence shown here is derived from an EMBL/GenBank/DDBJ whole genome shotgun (WGS) entry which is preliminary data.</text>
</comment>
<feature type="region of interest" description="Disordered" evidence="2">
    <location>
        <begin position="1"/>
        <end position="62"/>
    </location>
</feature>
<evidence type="ECO:0000313" key="4">
    <source>
        <dbReference type="Proteomes" id="UP001530315"/>
    </source>
</evidence>
<sequence>MSARKRTPLGNRDNRQAPTSSSLVQKLPHSLIRIPRSRSRPSQLGGENPPRPETTNVVDVDSLGDDAGSLFLTYDAARARAYKALLAEFDGGNEAGGEEEKSKGDAELVEAMAQDMEKIERDFNAMRTRVGELERDLIEARSESVDQKERWDRREAELITQLERLKLDLNNTKKDARDGVSIVRDLDGALRSARAARNEARSQASNLRAEMKQMQDDAERTAALIKELEAAKESAQIERCTALSELLSLREEVDALRERSVKYKNLEQSNKELQNVLEMVQAQSKKNVNQMKVDMMKAQEREEKLKQEHEILRHSFLQQSNVMNEMKSAYNELSDKINEVDNDSANKTAAIDQNSVTLQKAEKKITLLQQELSLLSAKSSRTEKLQRDLAMAQKTNTSLANALQDCKVCLTEVTGGNLSVARNGEEKERRKIEDDALKEYCAQRLP</sequence>
<protein>
    <recommendedName>
        <fullName evidence="5">Cilia- and flagella-associated protein 157</fullName>
    </recommendedName>
</protein>